<dbReference type="Proteomes" id="UP000198744">
    <property type="component" value="Unassembled WGS sequence"/>
</dbReference>
<reference evidence="1 2" key="1">
    <citation type="submission" date="2016-10" db="EMBL/GenBank/DDBJ databases">
        <authorList>
            <person name="de Groot N.N."/>
        </authorList>
    </citation>
    <scope>NUCLEOTIDE SEQUENCE [LARGE SCALE GENOMIC DNA]</scope>
    <source>
        <strain evidence="1 2">DSM 8423</strain>
    </source>
</reference>
<dbReference type="InterPro" id="IPR038116">
    <property type="entry name" value="TrpR-like_sf"/>
</dbReference>
<evidence type="ECO:0000313" key="2">
    <source>
        <dbReference type="Proteomes" id="UP000198744"/>
    </source>
</evidence>
<sequence length="57" mass="6439">MNVLQPNKKAAIITLLTNGISQREIGRKVRVDRKTIRKYARMVESNKAIGEDNSKSP</sequence>
<feature type="non-terminal residue" evidence="1">
    <location>
        <position position="57"/>
    </location>
</feature>
<dbReference type="InterPro" id="IPR009057">
    <property type="entry name" value="Homeodomain-like_sf"/>
</dbReference>
<dbReference type="Gene3D" id="1.10.1270.10">
    <property type="entry name" value="TrpR-like"/>
    <property type="match status" value="1"/>
</dbReference>
<evidence type="ECO:0008006" key="3">
    <source>
        <dbReference type="Google" id="ProtNLM"/>
    </source>
</evidence>
<proteinExistence type="predicted"/>
<name>A0A1H7V3Z1_9BACT</name>
<dbReference type="AlphaFoldDB" id="A0A1H7V3Z1"/>
<keyword evidence="2" id="KW-1185">Reference proteome</keyword>
<dbReference type="SUPFAM" id="SSF46689">
    <property type="entry name" value="Homeodomain-like"/>
    <property type="match status" value="1"/>
</dbReference>
<organism evidence="1 2">
    <name type="scientific">Syntrophus gentianae</name>
    <dbReference type="NCBI Taxonomy" id="43775"/>
    <lineage>
        <taxon>Bacteria</taxon>
        <taxon>Pseudomonadati</taxon>
        <taxon>Thermodesulfobacteriota</taxon>
        <taxon>Syntrophia</taxon>
        <taxon>Syntrophales</taxon>
        <taxon>Syntrophaceae</taxon>
        <taxon>Syntrophus</taxon>
    </lineage>
</organism>
<evidence type="ECO:0000313" key="1">
    <source>
        <dbReference type="EMBL" id="SEM03834.1"/>
    </source>
</evidence>
<protein>
    <recommendedName>
        <fullName evidence="3">Homeodomain-like domain-containing protein</fullName>
    </recommendedName>
</protein>
<dbReference type="EMBL" id="FOBS01000003">
    <property type="protein sequence ID" value="SEM03834.1"/>
    <property type="molecule type" value="Genomic_DNA"/>
</dbReference>
<gene>
    <name evidence="1" type="ORF">SAMN04489760_1031</name>
</gene>
<accession>A0A1H7V3Z1</accession>